<dbReference type="SUPFAM" id="SSF46785">
    <property type="entry name" value="Winged helix' DNA-binding domain"/>
    <property type="match status" value="1"/>
</dbReference>
<proteinExistence type="inferred from homology"/>
<reference evidence="6" key="2">
    <citation type="submission" date="2021-04" db="EMBL/GenBank/DDBJ databases">
        <authorList>
            <person name="Gilroy R."/>
        </authorList>
    </citation>
    <scope>NUCLEOTIDE SEQUENCE</scope>
    <source>
        <strain evidence="6">ChiGjej4B4-7305</strain>
    </source>
</reference>
<dbReference type="InterPro" id="IPR000847">
    <property type="entry name" value="LysR_HTH_N"/>
</dbReference>
<dbReference type="PANTHER" id="PTHR30126:SF39">
    <property type="entry name" value="HTH-TYPE TRANSCRIPTIONAL REGULATOR CYSL"/>
    <property type="match status" value="1"/>
</dbReference>
<dbReference type="AlphaFoldDB" id="A0A9D2EAT5"/>
<dbReference type="Proteomes" id="UP000824037">
    <property type="component" value="Unassembled WGS sequence"/>
</dbReference>
<keyword evidence="3" id="KW-0238">DNA-binding</keyword>
<dbReference type="Gene3D" id="1.10.10.10">
    <property type="entry name" value="Winged helix-like DNA-binding domain superfamily/Winged helix DNA-binding domain"/>
    <property type="match status" value="1"/>
</dbReference>
<evidence type="ECO:0000313" key="6">
    <source>
        <dbReference type="EMBL" id="HIZ34229.1"/>
    </source>
</evidence>
<dbReference type="GO" id="GO:0000976">
    <property type="term" value="F:transcription cis-regulatory region binding"/>
    <property type="evidence" value="ECO:0007669"/>
    <property type="project" value="TreeGrafter"/>
</dbReference>
<evidence type="ECO:0000313" key="7">
    <source>
        <dbReference type="Proteomes" id="UP000824037"/>
    </source>
</evidence>
<sequence>MTADVTLDGLRLLVAVAERGSISAAAREAGISQPSASARMKDLERRLGLELVDRRTRGAELTTDGRAVTDWARTVVDAADVLLTGAQALATRREARLSIAASQTVGEYLMPAWLAAHRRSRPEHAVRLQVMNSRDVIAALRAREIDLGFIETPTVPSDLARRKVGADRLTLVVGPSHPLARRRRKVSRAELAGLALASREDGSGTRDALSRALGSPVQPALELDSNAAVKVEVASGGYPAVLSELAVAGELRDRRLVEVELVDVDLRRTLHAIWRRPGRLAPAAADFLGEVLGR</sequence>
<comment type="similarity">
    <text evidence="1">Belongs to the LysR transcriptional regulatory family.</text>
</comment>
<comment type="caution">
    <text evidence="6">The sequence shown here is derived from an EMBL/GenBank/DDBJ whole genome shotgun (WGS) entry which is preliminary data.</text>
</comment>
<dbReference type="EMBL" id="DXBY01000012">
    <property type="protein sequence ID" value="HIZ34229.1"/>
    <property type="molecule type" value="Genomic_DNA"/>
</dbReference>
<keyword evidence="4" id="KW-0804">Transcription</keyword>
<evidence type="ECO:0000256" key="4">
    <source>
        <dbReference type="ARBA" id="ARBA00023163"/>
    </source>
</evidence>
<dbReference type="PRINTS" id="PR00039">
    <property type="entry name" value="HTHLYSR"/>
</dbReference>
<protein>
    <submittedName>
        <fullName evidence="6">LysR family transcriptional regulator</fullName>
    </submittedName>
</protein>
<organism evidence="6 7">
    <name type="scientific">Candidatus Ruania gallistercoris</name>
    <dbReference type="NCBI Taxonomy" id="2838746"/>
    <lineage>
        <taxon>Bacteria</taxon>
        <taxon>Bacillati</taxon>
        <taxon>Actinomycetota</taxon>
        <taxon>Actinomycetes</taxon>
        <taxon>Micrococcales</taxon>
        <taxon>Ruaniaceae</taxon>
        <taxon>Ruania</taxon>
    </lineage>
</organism>
<evidence type="ECO:0000256" key="1">
    <source>
        <dbReference type="ARBA" id="ARBA00009437"/>
    </source>
</evidence>
<dbReference type="InterPro" id="IPR036390">
    <property type="entry name" value="WH_DNA-bd_sf"/>
</dbReference>
<evidence type="ECO:0000256" key="2">
    <source>
        <dbReference type="ARBA" id="ARBA00023015"/>
    </source>
</evidence>
<accession>A0A9D2EAT5</accession>
<dbReference type="PANTHER" id="PTHR30126">
    <property type="entry name" value="HTH-TYPE TRANSCRIPTIONAL REGULATOR"/>
    <property type="match status" value="1"/>
</dbReference>
<reference evidence="6" key="1">
    <citation type="journal article" date="2021" name="PeerJ">
        <title>Extensive microbial diversity within the chicken gut microbiome revealed by metagenomics and culture.</title>
        <authorList>
            <person name="Gilroy R."/>
            <person name="Ravi A."/>
            <person name="Getino M."/>
            <person name="Pursley I."/>
            <person name="Horton D.L."/>
            <person name="Alikhan N.F."/>
            <person name="Baker D."/>
            <person name="Gharbi K."/>
            <person name="Hall N."/>
            <person name="Watson M."/>
            <person name="Adriaenssens E.M."/>
            <person name="Foster-Nyarko E."/>
            <person name="Jarju S."/>
            <person name="Secka A."/>
            <person name="Antonio M."/>
            <person name="Oren A."/>
            <person name="Chaudhuri R.R."/>
            <person name="La Ragione R."/>
            <person name="Hildebrand F."/>
            <person name="Pallen M.J."/>
        </authorList>
    </citation>
    <scope>NUCLEOTIDE SEQUENCE</scope>
    <source>
        <strain evidence="6">ChiGjej4B4-7305</strain>
    </source>
</reference>
<evidence type="ECO:0000259" key="5">
    <source>
        <dbReference type="PROSITE" id="PS50931"/>
    </source>
</evidence>
<dbReference type="GO" id="GO:0003700">
    <property type="term" value="F:DNA-binding transcription factor activity"/>
    <property type="evidence" value="ECO:0007669"/>
    <property type="project" value="InterPro"/>
</dbReference>
<keyword evidence="2" id="KW-0805">Transcription regulation</keyword>
<feature type="domain" description="HTH lysR-type" evidence="5">
    <location>
        <begin position="5"/>
        <end position="62"/>
    </location>
</feature>
<dbReference type="InterPro" id="IPR005119">
    <property type="entry name" value="LysR_subst-bd"/>
</dbReference>
<gene>
    <name evidence="6" type="ORF">H9815_00490</name>
</gene>
<dbReference type="InterPro" id="IPR036388">
    <property type="entry name" value="WH-like_DNA-bd_sf"/>
</dbReference>
<dbReference type="Pfam" id="PF03466">
    <property type="entry name" value="LysR_substrate"/>
    <property type="match status" value="1"/>
</dbReference>
<evidence type="ECO:0000256" key="3">
    <source>
        <dbReference type="ARBA" id="ARBA00023125"/>
    </source>
</evidence>
<dbReference type="Gene3D" id="3.40.190.290">
    <property type="match status" value="1"/>
</dbReference>
<dbReference type="Pfam" id="PF00126">
    <property type="entry name" value="HTH_1"/>
    <property type="match status" value="1"/>
</dbReference>
<name>A0A9D2EAT5_9MICO</name>
<dbReference type="PROSITE" id="PS50931">
    <property type="entry name" value="HTH_LYSR"/>
    <property type="match status" value="1"/>
</dbReference>
<dbReference type="SUPFAM" id="SSF53850">
    <property type="entry name" value="Periplasmic binding protein-like II"/>
    <property type="match status" value="1"/>
</dbReference>